<evidence type="ECO:0008006" key="4">
    <source>
        <dbReference type="Google" id="ProtNLM"/>
    </source>
</evidence>
<evidence type="ECO:0000313" key="2">
    <source>
        <dbReference type="EMBL" id="MDA0178650.1"/>
    </source>
</evidence>
<dbReference type="RefSeq" id="WP_270004831.1">
    <property type="nucleotide sequence ID" value="NZ_JAPFGC010000001.1"/>
</dbReference>
<dbReference type="Proteomes" id="UP001149142">
    <property type="component" value="Unassembled WGS sequence"/>
</dbReference>
<gene>
    <name evidence="1" type="ORF">OOZ35_00165</name>
    <name evidence="2" type="ORF">OOZ35_14195</name>
</gene>
<comment type="caution">
    <text evidence="2">The sequence shown here is derived from an EMBL/GenBank/DDBJ whole genome shotgun (WGS) entry which is preliminary data.</text>
</comment>
<keyword evidence="3" id="KW-1185">Reference proteome</keyword>
<evidence type="ECO:0000313" key="3">
    <source>
        <dbReference type="Proteomes" id="UP001149142"/>
    </source>
</evidence>
<evidence type="ECO:0000313" key="1">
    <source>
        <dbReference type="EMBL" id="MDA0175899.1"/>
    </source>
</evidence>
<proteinExistence type="predicted"/>
<sequence length="100" mass="12167">MKFQDLKTTIQKHYPIHREGTEEDFNNGNEFTGRRQLFKKEYYNDYCAVKLKNGYCEIDFFKSDHRSLDKIESDWADYSFSLKIEEKDYVNAERIFSWLV</sequence>
<dbReference type="EMBL" id="JAPFGC010000002">
    <property type="protein sequence ID" value="MDA0178650.1"/>
    <property type="molecule type" value="Genomic_DNA"/>
</dbReference>
<name>A0ABT4S427_9FLAO</name>
<accession>A0ABT4S427</accession>
<dbReference type="EMBL" id="JAPFGC010000001">
    <property type="protein sequence ID" value="MDA0175899.1"/>
    <property type="molecule type" value="Genomic_DNA"/>
</dbReference>
<organism evidence="2 3">
    <name type="scientific">Mesoflavibacter profundi</name>
    <dbReference type="NCBI Taxonomy" id="2708110"/>
    <lineage>
        <taxon>Bacteria</taxon>
        <taxon>Pseudomonadati</taxon>
        <taxon>Bacteroidota</taxon>
        <taxon>Flavobacteriia</taxon>
        <taxon>Flavobacteriales</taxon>
        <taxon>Flavobacteriaceae</taxon>
        <taxon>Mesoflavibacter</taxon>
    </lineage>
</organism>
<reference evidence="2" key="1">
    <citation type="submission" date="2022-11" db="EMBL/GenBank/DDBJ databases">
        <title>Refractory cell wall polysaccharides provide important carbon source for microbial heterotrophs in the hadal ocean.</title>
        <authorList>
            <person name="Zhu X."/>
        </authorList>
    </citation>
    <scope>NUCLEOTIDE SEQUENCE</scope>
    <source>
        <strain evidence="2">MTRN7</strain>
    </source>
</reference>
<protein>
    <recommendedName>
        <fullName evidence="4">DUF3601 domain-containing protein</fullName>
    </recommendedName>
</protein>